<name>A0ACB9CMQ3_ARCLA</name>
<evidence type="ECO:0000313" key="1">
    <source>
        <dbReference type="EMBL" id="KAI3735564.1"/>
    </source>
</evidence>
<reference evidence="2" key="1">
    <citation type="journal article" date="2022" name="Mol. Ecol. Resour.">
        <title>The genomes of chicory, endive, great burdock and yacon provide insights into Asteraceae palaeo-polyploidization history and plant inulin production.</title>
        <authorList>
            <person name="Fan W."/>
            <person name="Wang S."/>
            <person name="Wang H."/>
            <person name="Wang A."/>
            <person name="Jiang F."/>
            <person name="Liu H."/>
            <person name="Zhao H."/>
            <person name="Xu D."/>
            <person name="Zhang Y."/>
        </authorList>
    </citation>
    <scope>NUCLEOTIDE SEQUENCE [LARGE SCALE GENOMIC DNA]</scope>
    <source>
        <strain evidence="2">cv. Niubang</strain>
    </source>
</reference>
<accession>A0ACB9CMQ3</accession>
<comment type="caution">
    <text evidence="1">The sequence shown here is derived from an EMBL/GenBank/DDBJ whole genome shotgun (WGS) entry which is preliminary data.</text>
</comment>
<proteinExistence type="predicted"/>
<organism evidence="1 2">
    <name type="scientific">Arctium lappa</name>
    <name type="common">Greater burdock</name>
    <name type="synonym">Lappa major</name>
    <dbReference type="NCBI Taxonomy" id="4217"/>
    <lineage>
        <taxon>Eukaryota</taxon>
        <taxon>Viridiplantae</taxon>
        <taxon>Streptophyta</taxon>
        <taxon>Embryophyta</taxon>
        <taxon>Tracheophyta</taxon>
        <taxon>Spermatophyta</taxon>
        <taxon>Magnoliopsida</taxon>
        <taxon>eudicotyledons</taxon>
        <taxon>Gunneridae</taxon>
        <taxon>Pentapetalae</taxon>
        <taxon>asterids</taxon>
        <taxon>campanulids</taxon>
        <taxon>Asterales</taxon>
        <taxon>Asteraceae</taxon>
        <taxon>Carduoideae</taxon>
        <taxon>Cardueae</taxon>
        <taxon>Arctiinae</taxon>
        <taxon>Arctium</taxon>
    </lineage>
</organism>
<sequence>MITTLMVVEQVEEMGLDWFRYRRPVKVCKIRKSVLDQYNREFDFPDVKSTNPWISNDPTYVTQIRKIAKTLVKVFRKQQRSVEPPDGSNSLRVQAILFEKQ</sequence>
<keyword evidence="2" id="KW-1185">Reference proteome</keyword>
<reference evidence="1 2" key="2">
    <citation type="journal article" date="2022" name="Mol. Ecol. Resour.">
        <title>The genomes of chicory, endive, great burdock and yacon provide insights into Asteraceae paleo-polyploidization history and plant inulin production.</title>
        <authorList>
            <person name="Fan W."/>
            <person name="Wang S."/>
            <person name="Wang H."/>
            <person name="Wang A."/>
            <person name="Jiang F."/>
            <person name="Liu H."/>
            <person name="Zhao H."/>
            <person name="Xu D."/>
            <person name="Zhang Y."/>
        </authorList>
    </citation>
    <scope>NUCLEOTIDE SEQUENCE [LARGE SCALE GENOMIC DNA]</scope>
    <source>
        <strain evidence="2">cv. Niubang</strain>
    </source>
</reference>
<dbReference type="EMBL" id="CM042050">
    <property type="protein sequence ID" value="KAI3735564.1"/>
    <property type="molecule type" value="Genomic_DNA"/>
</dbReference>
<gene>
    <name evidence="1" type="ORF">L6452_15070</name>
</gene>
<evidence type="ECO:0000313" key="2">
    <source>
        <dbReference type="Proteomes" id="UP001055879"/>
    </source>
</evidence>
<dbReference type="Proteomes" id="UP001055879">
    <property type="component" value="Linkage Group LG04"/>
</dbReference>
<protein>
    <submittedName>
        <fullName evidence="1">Uncharacterized protein</fullName>
    </submittedName>
</protein>